<name>A0A2P2QIH5_RHIMU</name>
<dbReference type="EMBL" id="GGEC01086324">
    <property type="protein sequence ID" value="MBX66808.1"/>
    <property type="molecule type" value="Transcribed_RNA"/>
</dbReference>
<reference evidence="1" key="1">
    <citation type="submission" date="2018-02" db="EMBL/GenBank/DDBJ databases">
        <title>Rhizophora mucronata_Transcriptome.</title>
        <authorList>
            <person name="Meera S.P."/>
            <person name="Sreeshan A."/>
            <person name="Augustine A."/>
        </authorList>
    </citation>
    <scope>NUCLEOTIDE SEQUENCE</scope>
    <source>
        <tissue evidence="1">Leaf</tissue>
    </source>
</reference>
<organism evidence="1">
    <name type="scientific">Rhizophora mucronata</name>
    <name type="common">Asiatic mangrove</name>
    <dbReference type="NCBI Taxonomy" id="61149"/>
    <lineage>
        <taxon>Eukaryota</taxon>
        <taxon>Viridiplantae</taxon>
        <taxon>Streptophyta</taxon>
        <taxon>Embryophyta</taxon>
        <taxon>Tracheophyta</taxon>
        <taxon>Spermatophyta</taxon>
        <taxon>Magnoliopsida</taxon>
        <taxon>eudicotyledons</taxon>
        <taxon>Gunneridae</taxon>
        <taxon>Pentapetalae</taxon>
        <taxon>rosids</taxon>
        <taxon>fabids</taxon>
        <taxon>Malpighiales</taxon>
        <taxon>Rhizophoraceae</taxon>
        <taxon>Rhizophora</taxon>
    </lineage>
</organism>
<sequence>MGKYREDSSNQRPEE</sequence>
<evidence type="ECO:0000313" key="1">
    <source>
        <dbReference type="EMBL" id="MBX66808.1"/>
    </source>
</evidence>
<protein>
    <submittedName>
        <fullName evidence="1">Uncharacterized protein</fullName>
    </submittedName>
</protein>
<proteinExistence type="predicted"/>
<accession>A0A2P2QIH5</accession>